<accession>A0AAD5DGU8</accession>
<keyword evidence="3" id="KW-1185">Reference proteome</keyword>
<feature type="compositionally biased region" description="Gly residues" evidence="1">
    <location>
        <begin position="201"/>
        <end position="210"/>
    </location>
</feature>
<proteinExistence type="predicted"/>
<dbReference type="AlphaFoldDB" id="A0AAD5DGU8"/>
<gene>
    <name evidence="2" type="ORF">COHA_008744</name>
</gene>
<organism evidence="2 3">
    <name type="scientific">Chlorella ohadii</name>
    <dbReference type="NCBI Taxonomy" id="2649997"/>
    <lineage>
        <taxon>Eukaryota</taxon>
        <taxon>Viridiplantae</taxon>
        <taxon>Chlorophyta</taxon>
        <taxon>core chlorophytes</taxon>
        <taxon>Trebouxiophyceae</taxon>
        <taxon>Chlorellales</taxon>
        <taxon>Chlorellaceae</taxon>
        <taxon>Chlorella clade</taxon>
        <taxon>Chlorella</taxon>
    </lineage>
</organism>
<dbReference type="Proteomes" id="UP001205105">
    <property type="component" value="Unassembled WGS sequence"/>
</dbReference>
<evidence type="ECO:0000313" key="3">
    <source>
        <dbReference type="Proteomes" id="UP001205105"/>
    </source>
</evidence>
<dbReference type="EMBL" id="JADXDR010000153">
    <property type="protein sequence ID" value="KAI7837432.1"/>
    <property type="molecule type" value="Genomic_DNA"/>
</dbReference>
<feature type="region of interest" description="Disordered" evidence="1">
    <location>
        <begin position="14"/>
        <end position="70"/>
    </location>
</feature>
<feature type="compositionally biased region" description="Gly residues" evidence="1">
    <location>
        <begin position="171"/>
        <end position="181"/>
    </location>
</feature>
<reference evidence="2" key="1">
    <citation type="submission" date="2020-11" db="EMBL/GenBank/DDBJ databases">
        <title>Chlorella ohadii genome sequencing and assembly.</title>
        <authorList>
            <person name="Murik O."/>
            <person name="Treves H."/>
            <person name="Kedem I."/>
            <person name="Shotland Y."/>
            <person name="Kaplan A."/>
        </authorList>
    </citation>
    <scope>NUCLEOTIDE SEQUENCE</scope>
    <source>
        <strain evidence="2">1</strain>
    </source>
</reference>
<evidence type="ECO:0000313" key="2">
    <source>
        <dbReference type="EMBL" id="KAI7837432.1"/>
    </source>
</evidence>
<protein>
    <submittedName>
        <fullName evidence="2">Uncharacterized protein</fullName>
    </submittedName>
</protein>
<feature type="region of interest" description="Disordered" evidence="1">
    <location>
        <begin position="83"/>
        <end position="212"/>
    </location>
</feature>
<comment type="caution">
    <text evidence="2">The sequence shown here is derived from an EMBL/GenBank/DDBJ whole genome shotgun (WGS) entry which is preliminary data.</text>
</comment>
<evidence type="ECO:0000256" key="1">
    <source>
        <dbReference type="SAM" id="MobiDB-lite"/>
    </source>
</evidence>
<name>A0AAD5DGU8_9CHLO</name>
<feature type="compositionally biased region" description="Low complexity" evidence="1">
    <location>
        <begin position="109"/>
        <end position="138"/>
    </location>
</feature>
<sequence>MSARNPNAAAVLAAAAEQAAKREARLAANPKPPKGAPRKRKSGEEGDTDEDEVGEGLWASGRQSRQRSRKHFGDEFISGLDEAWAAAGGDDSDYEEEPGGKRQRGGSRSGASSGHPSGGAWQPPGGQQGGAALAGAQPEVVATDGTKMRIKINRGPGGKGGGDDATPRSGMGQGMGSSDAGGEGKGEHSKPKQQAAASGTAGRGGGGGRGAPPSPWPCCPRSCCGWDESGAVTGAECRLGWEAGSRSTLSITRKLSQFGVQQSDVASIDNFDCKPAECVLDLTLRLQGSGTGRVDLLEQAILQLCETL</sequence>
<feature type="compositionally biased region" description="Acidic residues" evidence="1">
    <location>
        <begin position="45"/>
        <end position="54"/>
    </location>
</feature>